<name>A0A0F7EHE6_BRELA</name>
<organism evidence="1">
    <name type="scientific">Brevibacillus laterosporus</name>
    <name type="common">Bacillus laterosporus</name>
    <dbReference type="NCBI Taxonomy" id="1465"/>
    <lineage>
        <taxon>Bacteria</taxon>
        <taxon>Bacillati</taxon>
        <taxon>Bacillota</taxon>
        <taxon>Bacilli</taxon>
        <taxon>Bacillales</taxon>
        <taxon>Paenibacillaceae</taxon>
        <taxon>Brevibacillus</taxon>
    </lineage>
</organism>
<gene>
    <name evidence="1" type="ORF">EX87_10795</name>
</gene>
<reference evidence="1" key="1">
    <citation type="submission" date="2015-03" db="EMBL/GenBank/DDBJ databases">
        <title>MIGS Cultured Bacterial/Archaeal sample from Brevibacillus laterosporus.</title>
        <authorList>
            <person name="Zeng D."/>
            <person name="Zhu L."/>
            <person name="Dong G."/>
            <person name="Ye W."/>
            <person name="Ren D."/>
            <person name="Wu L."/>
            <person name="Xu J."/>
            <person name="Li G."/>
            <person name="Guo L."/>
        </authorList>
    </citation>
    <scope>NUCLEOTIDE SEQUENCE</scope>
    <source>
        <strain evidence="1">B9</strain>
    </source>
</reference>
<dbReference type="EMBL" id="CP011074">
    <property type="protein sequence ID" value="AKF94073.1"/>
    <property type="molecule type" value="Genomic_DNA"/>
</dbReference>
<dbReference type="AlphaFoldDB" id="A0A0F7EHE6"/>
<evidence type="ECO:0000313" key="1">
    <source>
        <dbReference type="EMBL" id="AKF94073.1"/>
    </source>
</evidence>
<protein>
    <submittedName>
        <fullName evidence="1">Uncharacterized protein</fullName>
    </submittedName>
</protein>
<accession>A0A0F7EHE6</accession>
<sequence>MLTGFSAIPTNNLIFDNASSHSTHLLSGKSSLFPTTVYYIFLIKEKGSYAFFQKVTRAFYSVA</sequence>
<proteinExistence type="predicted"/>